<dbReference type="Proteomes" id="UP001281761">
    <property type="component" value="Unassembled WGS sequence"/>
</dbReference>
<keyword evidence="2" id="KW-1185">Reference proteome</keyword>
<sequence>MEVVLFVGVNKAGVWGAKEEAWLWWRRRGFSGCPLKTVEGREEGMDGETNEPQRMTLHHVSCHLSKYPARPPSNHLAPHRKVSLHPTQKVEQKCGLSLSLLSVDNRDRSSLLNESSSLLVAPI</sequence>
<organism evidence="1 2">
    <name type="scientific">Blattamonas nauphoetae</name>
    <dbReference type="NCBI Taxonomy" id="2049346"/>
    <lineage>
        <taxon>Eukaryota</taxon>
        <taxon>Metamonada</taxon>
        <taxon>Preaxostyla</taxon>
        <taxon>Oxymonadida</taxon>
        <taxon>Blattamonas</taxon>
    </lineage>
</organism>
<dbReference type="EMBL" id="JARBJD010000111">
    <property type="protein sequence ID" value="KAK2951889.1"/>
    <property type="molecule type" value="Genomic_DNA"/>
</dbReference>
<gene>
    <name evidence="1" type="ORF">BLNAU_13125</name>
</gene>
<comment type="caution">
    <text evidence="1">The sequence shown here is derived from an EMBL/GenBank/DDBJ whole genome shotgun (WGS) entry which is preliminary data.</text>
</comment>
<evidence type="ECO:0000313" key="1">
    <source>
        <dbReference type="EMBL" id="KAK2951889.1"/>
    </source>
</evidence>
<evidence type="ECO:0000313" key="2">
    <source>
        <dbReference type="Proteomes" id="UP001281761"/>
    </source>
</evidence>
<reference evidence="1 2" key="1">
    <citation type="journal article" date="2022" name="bioRxiv">
        <title>Genomics of Preaxostyla Flagellates Illuminates Evolutionary Transitions and the Path Towards Mitochondrial Loss.</title>
        <authorList>
            <person name="Novak L.V.F."/>
            <person name="Treitli S.C."/>
            <person name="Pyrih J."/>
            <person name="Halakuc P."/>
            <person name="Pipaliya S.V."/>
            <person name="Vacek V."/>
            <person name="Brzon O."/>
            <person name="Soukal P."/>
            <person name="Eme L."/>
            <person name="Dacks J.B."/>
            <person name="Karnkowska A."/>
            <person name="Elias M."/>
            <person name="Hampl V."/>
        </authorList>
    </citation>
    <scope>NUCLEOTIDE SEQUENCE [LARGE SCALE GENOMIC DNA]</scope>
    <source>
        <strain evidence="1">NAU3</strain>
        <tissue evidence="1">Gut</tissue>
    </source>
</reference>
<accession>A0ABQ9XJH8</accession>
<name>A0ABQ9XJH8_9EUKA</name>
<protein>
    <submittedName>
        <fullName evidence="1">Uncharacterized protein</fullName>
    </submittedName>
</protein>
<proteinExistence type="predicted"/>